<dbReference type="Pfam" id="PF08450">
    <property type="entry name" value="SGL"/>
    <property type="match status" value="1"/>
</dbReference>
<proteinExistence type="inferred from homology"/>
<comment type="similarity">
    <text evidence="1">Belongs to the SMP-30/CGR1 family.</text>
</comment>
<protein>
    <submittedName>
        <fullName evidence="3">SMP-30/gluconolactonase/LRE family protein</fullName>
        <ecNumber evidence="3">3.1.1.99</ecNumber>
    </submittedName>
</protein>
<dbReference type="PRINTS" id="PR01790">
    <property type="entry name" value="SMP30FAMILY"/>
</dbReference>
<keyword evidence="4" id="KW-1185">Reference proteome</keyword>
<evidence type="ECO:0000259" key="2">
    <source>
        <dbReference type="Pfam" id="PF08450"/>
    </source>
</evidence>
<dbReference type="Gene3D" id="2.120.10.30">
    <property type="entry name" value="TolB, C-terminal domain"/>
    <property type="match status" value="1"/>
</dbReference>
<accession>A0ABT8S982</accession>
<feature type="domain" description="SMP-30/Gluconolactonase/LRE-like region" evidence="2">
    <location>
        <begin position="12"/>
        <end position="273"/>
    </location>
</feature>
<dbReference type="PANTHER" id="PTHR10907">
    <property type="entry name" value="REGUCALCIN"/>
    <property type="match status" value="1"/>
</dbReference>
<evidence type="ECO:0000256" key="1">
    <source>
        <dbReference type="ARBA" id="ARBA00008853"/>
    </source>
</evidence>
<gene>
    <name evidence="3" type="ORF">Q2T77_24595</name>
</gene>
<dbReference type="InterPro" id="IPR005511">
    <property type="entry name" value="SMP-30"/>
</dbReference>
<dbReference type="EC" id="3.1.1.99" evidence="3"/>
<dbReference type="SUPFAM" id="SSF63829">
    <property type="entry name" value="Calcium-dependent phosphotriesterase"/>
    <property type="match status" value="1"/>
</dbReference>
<dbReference type="InterPro" id="IPR013658">
    <property type="entry name" value="SGL"/>
</dbReference>
<dbReference type="RefSeq" id="WP_301813165.1">
    <property type="nucleotide sequence ID" value="NZ_JAUJZH010000020.1"/>
</dbReference>
<dbReference type="GO" id="GO:0016787">
    <property type="term" value="F:hydrolase activity"/>
    <property type="evidence" value="ECO:0007669"/>
    <property type="project" value="UniProtKB-KW"/>
</dbReference>
<dbReference type="PANTHER" id="PTHR10907:SF47">
    <property type="entry name" value="REGUCALCIN"/>
    <property type="match status" value="1"/>
</dbReference>
<reference evidence="3" key="1">
    <citation type="submission" date="2023-06" db="EMBL/GenBank/DDBJ databases">
        <authorList>
            <person name="Jiang Y."/>
            <person name="Liu Q."/>
        </authorList>
    </citation>
    <scope>NUCLEOTIDE SEQUENCE</scope>
    <source>
        <strain evidence="3">CGMCC 1.12090</strain>
    </source>
</reference>
<evidence type="ECO:0000313" key="3">
    <source>
        <dbReference type="EMBL" id="MDO1535468.1"/>
    </source>
</evidence>
<dbReference type="InterPro" id="IPR011042">
    <property type="entry name" value="6-blade_b-propeller_TolB-like"/>
</dbReference>
<evidence type="ECO:0000313" key="4">
    <source>
        <dbReference type="Proteomes" id="UP001169027"/>
    </source>
</evidence>
<dbReference type="EMBL" id="JAUKVY010000020">
    <property type="protein sequence ID" value="MDO1535468.1"/>
    <property type="molecule type" value="Genomic_DNA"/>
</dbReference>
<dbReference type="Proteomes" id="UP001169027">
    <property type="component" value="Unassembled WGS sequence"/>
</dbReference>
<name>A0ABT8S982_9BURK</name>
<keyword evidence="3" id="KW-0378">Hydrolase</keyword>
<comment type="caution">
    <text evidence="3">The sequence shown here is derived from an EMBL/GenBank/DDBJ whole genome shotgun (WGS) entry which is preliminary data.</text>
</comment>
<sequence>MWTTLDDSLSQLGESPFWHPGERSLYWLDIPGRAVLRTRGDIDGRPSVERWDLPTEPGCMAPARRGGLVIALRDGIYRAAEWGAELRPLARVDHDIRTMRFNDGKCDSLGRFWAGTINEAKDRANATLYCMDARGGRAPALRPMANQATTANGLAFAPDDATVYWADTAAHRVRAWNWAARVNTLSHERVFQQFEDKPAGWTPASPLRYEGRPDGATVDARGHYWAAMFEGGQLLRFAPSGERVAALATPVQCPTMPCFGGDDLRTLFVTSARRGRPAAELEERPASGCVIRMRVDTPGRPVAFFED</sequence>
<organism evidence="3 4">
    <name type="scientific">Variovorax ginsengisoli</name>
    <dbReference type="NCBI Taxonomy" id="363844"/>
    <lineage>
        <taxon>Bacteria</taxon>
        <taxon>Pseudomonadati</taxon>
        <taxon>Pseudomonadota</taxon>
        <taxon>Betaproteobacteria</taxon>
        <taxon>Burkholderiales</taxon>
        <taxon>Comamonadaceae</taxon>
        <taxon>Variovorax</taxon>
    </lineage>
</organism>